<dbReference type="Proteomes" id="UP001396334">
    <property type="component" value="Unassembled WGS sequence"/>
</dbReference>
<keyword evidence="2" id="KW-1185">Reference proteome</keyword>
<organism evidence="1 2">
    <name type="scientific">Hibiscus sabdariffa</name>
    <name type="common">roselle</name>
    <dbReference type="NCBI Taxonomy" id="183260"/>
    <lineage>
        <taxon>Eukaryota</taxon>
        <taxon>Viridiplantae</taxon>
        <taxon>Streptophyta</taxon>
        <taxon>Embryophyta</taxon>
        <taxon>Tracheophyta</taxon>
        <taxon>Spermatophyta</taxon>
        <taxon>Magnoliopsida</taxon>
        <taxon>eudicotyledons</taxon>
        <taxon>Gunneridae</taxon>
        <taxon>Pentapetalae</taxon>
        <taxon>rosids</taxon>
        <taxon>malvids</taxon>
        <taxon>Malvales</taxon>
        <taxon>Malvaceae</taxon>
        <taxon>Malvoideae</taxon>
        <taxon>Hibiscus</taxon>
    </lineage>
</organism>
<gene>
    <name evidence="1" type="ORF">V6N11_007887</name>
</gene>
<evidence type="ECO:0000313" key="2">
    <source>
        <dbReference type="Proteomes" id="UP001396334"/>
    </source>
</evidence>
<accession>A0ABR2PZI0</accession>
<comment type="caution">
    <text evidence="1">The sequence shown here is derived from an EMBL/GenBank/DDBJ whole genome shotgun (WGS) entry which is preliminary data.</text>
</comment>
<sequence>MRPSFRSSLITNVKTNMPPFFTCKNHLSVKENRWRDQTIKISRKFGKENTSLDVSRLSPSDSDIARNQKLKQSAKKALKLGKKIGIQFIGVEDEILEDFVRAKLCEH</sequence>
<evidence type="ECO:0000313" key="1">
    <source>
        <dbReference type="EMBL" id="KAK8993661.1"/>
    </source>
</evidence>
<reference evidence="1 2" key="1">
    <citation type="journal article" date="2024" name="G3 (Bethesda)">
        <title>Genome assembly of Hibiscus sabdariffa L. provides insights into metabolisms of medicinal natural products.</title>
        <authorList>
            <person name="Kim T."/>
        </authorList>
    </citation>
    <scope>NUCLEOTIDE SEQUENCE [LARGE SCALE GENOMIC DNA]</scope>
    <source>
        <strain evidence="1">TK-2024</strain>
        <tissue evidence="1">Old leaves</tissue>
    </source>
</reference>
<dbReference type="EMBL" id="JBBPBN010000048">
    <property type="protein sequence ID" value="KAK8993661.1"/>
    <property type="molecule type" value="Genomic_DNA"/>
</dbReference>
<name>A0ABR2PZI0_9ROSI</name>
<proteinExistence type="predicted"/>
<protein>
    <submittedName>
        <fullName evidence="1">Uncharacterized protein</fullName>
    </submittedName>
</protein>